<organism evidence="2 3">
    <name type="scientific">Rubellicoccus peritrichatus</name>
    <dbReference type="NCBI Taxonomy" id="3080537"/>
    <lineage>
        <taxon>Bacteria</taxon>
        <taxon>Pseudomonadati</taxon>
        <taxon>Verrucomicrobiota</taxon>
        <taxon>Opitutia</taxon>
        <taxon>Puniceicoccales</taxon>
        <taxon>Cerasicoccaceae</taxon>
        <taxon>Rubellicoccus</taxon>
    </lineage>
</organism>
<evidence type="ECO:0000313" key="3">
    <source>
        <dbReference type="Proteomes" id="UP001304300"/>
    </source>
</evidence>
<proteinExistence type="predicted"/>
<dbReference type="AlphaFoldDB" id="A0AAQ3L7L6"/>
<protein>
    <recommendedName>
        <fullName evidence="4">Outer membrane lipoprotein-sorting protein</fullName>
    </recommendedName>
</protein>
<evidence type="ECO:0000256" key="1">
    <source>
        <dbReference type="SAM" id="Phobius"/>
    </source>
</evidence>
<gene>
    <name evidence="2" type="ORF">RZN69_12005</name>
</gene>
<keyword evidence="1" id="KW-1133">Transmembrane helix</keyword>
<name>A0AAQ3L7L6_9BACT</name>
<accession>A0AAQ3L7L6</accession>
<evidence type="ECO:0000313" key="2">
    <source>
        <dbReference type="EMBL" id="WOO39339.1"/>
    </source>
</evidence>
<dbReference type="EMBL" id="CP136920">
    <property type="protein sequence ID" value="WOO39339.1"/>
    <property type="molecule type" value="Genomic_DNA"/>
</dbReference>
<keyword evidence="3" id="KW-1185">Reference proteome</keyword>
<evidence type="ECO:0008006" key="4">
    <source>
        <dbReference type="Google" id="ProtNLM"/>
    </source>
</evidence>
<keyword evidence="1" id="KW-0472">Membrane</keyword>
<dbReference type="RefSeq" id="WP_317831198.1">
    <property type="nucleotide sequence ID" value="NZ_CP136920.1"/>
</dbReference>
<dbReference type="KEGG" id="puo:RZN69_12005"/>
<feature type="transmembrane region" description="Helical" evidence="1">
    <location>
        <begin position="15"/>
        <end position="35"/>
    </location>
</feature>
<dbReference type="Proteomes" id="UP001304300">
    <property type="component" value="Chromosome"/>
</dbReference>
<keyword evidence="1" id="KW-0812">Transmembrane</keyword>
<reference evidence="2 3" key="1">
    <citation type="submission" date="2023-10" db="EMBL/GenBank/DDBJ databases">
        <title>Rubellicoccus peritrichatus gen. nov., sp. nov., isolated from an algae of coral reef tank.</title>
        <authorList>
            <person name="Luo J."/>
        </authorList>
    </citation>
    <scope>NUCLEOTIDE SEQUENCE [LARGE SCALE GENOMIC DNA]</scope>
    <source>
        <strain evidence="2 3">CR14</strain>
    </source>
</reference>
<sequence length="307" mass="35002">MLKKQSGSESDSRGVKGMLGFGVTLMVLPLIVYWYRHEEVVSDSSTDEVVEIAVDEELIPITDPVSELAVKHPENPNLDWIVAAHLRALGGKERLLEAKTMVIETEADVDGLPLRTVTMRKRPRFVFQKSRLGDAEKTIWSNGAEAWVETKHGGEVIEQHQLSAEEYLTRRGSFDYDNPIVCVVFSEHYPDDENEHVLEFEGRGEHAGEPGYWLVVDSADGWWQRVFLNQETMVIDYMKTVLGDSSKTYTLTDYREVDGLMIPFRYVIESSGKTMDVEVKQYRFNKFMYDALFRPQFANESAGDSSN</sequence>